<dbReference type="PANTHER" id="PTHR10903">
    <property type="entry name" value="GTPASE, IMAP FAMILY MEMBER-RELATED"/>
    <property type="match status" value="1"/>
</dbReference>
<feature type="domain" description="AIG1-type G" evidence="4">
    <location>
        <begin position="63"/>
        <end position="173"/>
    </location>
</feature>
<dbReference type="PANTHER" id="PTHR10903:SF188">
    <property type="entry name" value="GTPASE IMAP FAMILY MEMBER 2-LIKE-RELATED"/>
    <property type="match status" value="1"/>
</dbReference>
<dbReference type="Proteomes" id="UP000290572">
    <property type="component" value="Unassembled WGS sequence"/>
</dbReference>
<keyword evidence="2" id="KW-0547">Nucleotide-binding</keyword>
<evidence type="ECO:0000256" key="3">
    <source>
        <dbReference type="ARBA" id="ARBA00023134"/>
    </source>
</evidence>
<keyword evidence="6" id="KW-1185">Reference proteome</keyword>
<protein>
    <submittedName>
        <fullName evidence="5">Interferon-induced very large GTPase 1-like protein</fullName>
    </submittedName>
</protein>
<dbReference type="Gene3D" id="3.40.50.300">
    <property type="entry name" value="P-loop containing nucleotide triphosphate hydrolases"/>
    <property type="match status" value="1"/>
</dbReference>
<comment type="caution">
    <text evidence="5">The sequence shown here is derived from an EMBL/GenBank/DDBJ whole genome shotgun (WGS) entry which is preliminary data.</text>
</comment>
<dbReference type="InterPro" id="IPR006703">
    <property type="entry name" value="G_AIG1"/>
</dbReference>
<comment type="similarity">
    <text evidence="1">Belongs to the TRAFAC class TrmE-Era-EngA-EngB-Septin-like GTPase superfamily. AIG1/Toc34/Toc159-like paraseptin GTPase family. IAN subfamily.</text>
</comment>
<dbReference type="AlphaFoldDB" id="A0A498NRM6"/>
<evidence type="ECO:0000256" key="2">
    <source>
        <dbReference type="ARBA" id="ARBA00022741"/>
    </source>
</evidence>
<name>A0A498NRM6_LABRO</name>
<dbReference type="Pfam" id="PF04548">
    <property type="entry name" value="AIG1"/>
    <property type="match status" value="1"/>
</dbReference>
<dbReference type="InterPro" id="IPR045058">
    <property type="entry name" value="GIMA/IAN/Toc"/>
</dbReference>
<proteinExistence type="inferred from homology"/>
<organism evidence="5 6">
    <name type="scientific">Labeo rohita</name>
    <name type="common">Indian major carp</name>
    <name type="synonym">Cyprinus rohita</name>
    <dbReference type="NCBI Taxonomy" id="84645"/>
    <lineage>
        <taxon>Eukaryota</taxon>
        <taxon>Metazoa</taxon>
        <taxon>Chordata</taxon>
        <taxon>Craniata</taxon>
        <taxon>Vertebrata</taxon>
        <taxon>Euteleostomi</taxon>
        <taxon>Actinopterygii</taxon>
        <taxon>Neopterygii</taxon>
        <taxon>Teleostei</taxon>
        <taxon>Ostariophysi</taxon>
        <taxon>Cypriniformes</taxon>
        <taxon>Cyprinidae</taxon>
        <taxon>Labeoninae</taxon>
        <taxon>Labeonini</taxon>
        <taxon>Labeo</taxon>
    </lineage>
</organism>
<evidence type="ECO:0000259" key="4">
    <source>
        <dbReference type="Pfam" id="PF04548"/>
    </source>
</evidence>
<evidence type="ECO:0000256" key="1">
    <source>
        <dbReference type="ARBA" id="ARBA00008535"/>
    </source>
</evidence>
<dbReference type="STRING" id="84645.A0A498NRM6"/>
<evidence type="ECO:0000313" key="6">
    <source>
        <dbReference type="Proteomes" id="UP000290572"/>
    </source>
</evidence>
<dbReference type="EMBL" id="QBIY01011172">
    <property type="protein sequence ID" value="RXN34481.1"/>
    <property type="molecule type" value="Genomic_DNA"/>
</dbReference>
<evidence type="ECO:0000313" key="5">
    <source>
        <dbReference type="EMBL" id="RXN34481.1"/>
    </source>
</evidence>
<sequence>MELWSFGTKEPRACGEPADHSLAILLFGNSTSVQFQHDNFLLGEIEPNFENAEISRTVPLQIKISGHHISVINMIGLHETALDLDHLADQLVNQNEIIAFIFVVQLGQFTDADKMGLEWLQRLFGDRVLQFVMILFTYESEEESDSIIDDLKQNSALERLIEKCGGRYHTSNMNMKSQ</sequence>
<dbReference type="InterPro" id="IPR027417">
    <property type="entry name" value="P-loop_NTPase"/>
</dbReference>
<accession>A0A498NRM6</accession>
<reference evidence="5 6" key="1">
    <citation type="submission" date="2018-03" db="EMBL/GenBank/DDBJ databases">
        <title>Draft genome sequence of Rohu Carp (Labeo rohita).</title>
        <authorList>
            <person name="Das P."/>
            <person name="Kushwaha B."/>
            <person name="Joshi C.G."/>
            <person name="Kumar D."/>
            <person name="Nagpure N.S."/>
            <person name="Sahoo L."/>
            <person name="Das S.P."/>
            <person name="Bit A."/>
            <person name="Patnaik S."/>
            <person name="Meher P.K."/>
            <person name="Jayasankar P."/>
            <person name="Koringa P.G."/>
            <person name="Patel N.V."/>
            <person name="Hinsu A.T."/>
            <person name="Kumar R."/>
            <person name="Pandey M."/>
            <person name="Agarwal S."/>
            <person name="Srivastava S."/>
            <person name="Singh M."/>
            <person name="Iquebal M.A."/>
            <person name="Jaiswal S."/>
            <person name="Angadi U.B."/>
            <person name="Kumar N."/>
            <person name="Raza M."/>
            <person name="Shah T.M."/>
            <person name="Rai A."/>
            <person name="Jena J.K."/>
        </authorList>
    </citation>
    <scope>NUCLEOTIDE SEQUENCE [LARGE SCALE GENOMIC DNA]</scope>
    <source>
        <strain evidence="5">DASCIFA01</strain>
        <tissue evidence="5">Testis</tissue>
    </source>
</reference>
<keyword evidence="3" id="KW-0342">GTP-binding</keyword>
<dbReference type="GO" id="GO:0005525">
    <property type="term" value="F:GTP binding"/>
    <property type="evidence" value="ECO:0007669"/>
    <property type="project" value="UniProtKB-KW"/>
</dbReference>
<gene>
    <name evidence="5" type="ORF">ROHU_014969</name>
</gene>